<feature type="region of interest" description="Disordered" evidence="1">
    <location>
        <begin position="41"/>
        <end position="72"/>
    </location>
</feature>
<protein>
    <submittedName>
        <fullName evidence="2">Uncharacterized protein</fullName>
    </submittedName>
</protein>
<proteinExistence type="predicted"/>
<evidence type="ECO:0000313" key="3">
    <source>
        <dbReference type="Proteomes" id="UP001177670"/>
    </source>
</evidence>
<gene>
    <name evidence="2" type="ORF">K0M31_017157</name>
</gene>
<reference evidence="2" key="1">
    <citation type="submission" date="2021-10" db="EMBL/GenBank/DDBJ databases">
        <title>Melipona bicolor Genome sequencing and assembly.</title>
        <authorList>
            <person name="Araujo N.S."/>
            <person name="Arias M.C."/>
        </authorList>
    </citation>
    <scope>NUCLEOTIDE SEQUENCE</scope>
    <source>
        <strain evidence="2">USP_2M_L1-L4_2017</strain>
        <tissue evidence="2">Whole body</tissue>
    </source>
</reference>
<accession>A0AA40G4U2</accession>
<evidence type="ECO:0000256" key="1">
    <source>
        <dbReference type="SAM" id="MobiDB-lite"/>
    </source>
</evidence>
<sequence length="201" mass="22488">MAKAAETPRATSLLNHRSSFHLSFRIIYFFHDPLSLANNRIPNKPSPAEASPVPINPADRPRKEDSRRGEEEFFLAEGRERGTRKRNARNEPTIPVLERNFPRVFSLFDGRERGVSRQEVEPSPHAIIISPGLPGEVGNDIWMLQVEFAISLTTERGSQNTVDARFAKAAEGVWPFSAAALPAVRLTGQLNEEPAIVGRRR</sequence>
<evidence type="ECO:0000313" key="2">
    <source>
        <dbReference type="EMBL" id="KAK1130853.1"/>
    </source>
</evidence>
<keyword evidence="3" id="KW-1185">Reference proteome</keyword>
<name>A0AA40G4U2_9HYME</name>
<dbReference type="AlphaFoldDB" id="A0AA40G4U2"/>
<dbReference type="EMBL" id="JAHYIQ010000006">
    <property type="protein sequence ID" value="KAK1130853.1"/>
    <property type="molecule type" value="Genomic_DNA"/>
</dbReference>
<organism evidence="2 3">
    <name type="scientific">Melipona bicolor</name>
    <dbReference type="NCBI Taxonomy" id="60889"/>
    <lineage>
        <taxon>Eukaryota</taxon>
        <taxon>Metazoa</taxon>
        <taxon>Ecdysozoa</taxon>
        <taxon>Arthropoda</taxon>
        <taxon>Hexapoda</taxon>
        <taxon>Insecta</taxon>
        <taxon>Pterygota</taxon>
        <taxon>Neoptera</taxon>
        <taxon>Endopterygota</taxon>
        <taxon>Hymenoptera</taxon>
        <taxon>Apocrita</taxon>
        <taxon>Aculeata</taxon>
        <taxon>Apoidea</taxon>
        <taxon>Anthophila</taxon>
        <taxon>Apidae</taxon>
        <taxon>Melipona</taxon>
    </lineage>
</organism>
<dbReference type="Proteomes" id="UP001177670">
    <property type="component" value="Unassembled WGS sequence"/>
</dbReference>
<comment type="caution">
    <text evidence="2">The sequence shown here is derived from an EMBL/GenBank/DDBJ whole genome shotgun (WGS) entry which is preliminary data.</text>
</comment>
<feature type="compositionally biased region" description="Basic and acidic residues" evidence="1">
    <location>
        <begin position="59"/>
        <end position="72"/>
    </location>
</feature>